<dbReference type="PROSITE" id="PS00018">
    <property type="entry name" value="EF_HAND_1"/>
    <property type="match status" value="2"/>
</dbReference>
<dbReference type="GO" id="GO:0005509">
    <property type="term" value="F:calcium ion binding"/>
    <property type="evidence" value="ECO:0007669"/>
    <property type="project" value="Ensembl"/>
</dbReference>
<dbReference type="InterPro" id="IPR002048">
    <property type="entry name" value="EF_hand_dom"/>
</dbReference>
<evidence type="ECO:0000256" key="5">
    <source>
        <dbReference type="ARBA" id="ARBA00022737"/>
    </source>
</evidence>
<keyword evidence="8 11" id="KW-0697">Rotamase</keyword>
<evidence type="ECO:0000256" key="8">
    <source>
        <dbReference type="ARBA" id="ARBA00023110"/>
    </source>
</evidence>
<dbReference type="Proteomes" id="UP000515126">
    <property type="component" value="Chromosome 2"/>
</dbReference>
<dbReference type="SUPFAM" id="SSF54534">
    <property type="entry name" value="FKBP-like"/>
    <property type="match status" value="1"/>
</dbReference>
<keyword evidence="7" id="KW-0106">Calcium</keyword>
<dbReference type="PANTHER" id="PTHR46222:SF2">
    <property type="entry name" value="PEPTIDYL-PROLYL CIS-TRANS ISOMERASE FKBP7"/>
    <property type="match status" value="1"/>
</dbReference>
<feature type="signal peptide" evidence="13">
    <location>
        <begin position="1"/>
        <end position="19"/>
    </location>
</feature>
<evidence type="ECO:0000259" key="15">
    <source>
        <dbReference type="PROSITE" id="PS50222"/>
    </source>
</evidence>
<dbReference type="PANTHER" id="PTHR46222">
    <property type="entry name" value="PEPTIDYL-PROLYL CIS-TRANS ISOMERASE FKBP7/14"/>
    <property type="match status" value="1"/>
</dbReference>
<dbReference type="InterPro" id="IPR018247">
    <property type="entry name" value="EF_Hand_1_Ca_BS"/>
</dbReference>
<dbReference type="InterPro" id="IPR052273">
    <property type="entry name" value="PPIase_FKBP"/>
</dbReference>
<reference evidence="17" key="1">
    <citation type="submission" date="2025-08" db="UniProtKB">
        <authorList>
            <consortium name="RefSeq"/>
        </authorList>
    </citation>
    <scope>IDENTIFICATION</scope>
</reference>
<evidence type="ECO:0000256" key="1">
    <source>
        <dbReference type="ARBA" id="ARBA00000971"/>
    </source>
</evidence>
<keyword evidence="5" id="KW-0677">Repeat</keyword>
<organism evidence="16 17">
    <name type="scientific">Mus caroli</name>
    <name type="common">Ryukyu mouse</name>
    <name type="synonym">Ricefield mouse</name>
    <dbReference type="NCBI Taxonomy" id="10089"/>
    <lineage>
        <taxon>Eukaryota</taxon>
        <taxon>Metazoa</taxon>
        <taxon>Chordata</taxon>
        <taxon>Craniata</taxon>
        <taxon>Vertebrata</taxon>
        <taxon>Euteleostomi</taxon>
        <taxon>Mammalia</taxon>
        <taxon>Eutheria</taxon>
        <taxon>Euarchontoglires</taxon>
        <taxon>Glires</taxon>
        <taxon>Rodentia</taxon>
        <taxon>Myomorpha</taxon>
        <taxon>Muroidea</taxon>
        <taxon>Muridae</taxon>
        <taxon>Murinae</taxon>
        <taxon>Mus</taxon>
        <taxon>Mus</taxon>
    </lineage>
</organism>
<keyword evidence="3" id="KW-0479">Metal-binding</keyword>
<feature type="region of interest" description="Disordered" evidence="12">
    <location>
        <begin position="197"/>
        <end position="218"/>
    </location>
</feature>
<evidence type="ECO:0000313" key="16">
    <source>
        <dbReference type="Proteomes" id="UP000515126"/>
    </source>
</evidence>
<feature type="domain" description="EF-hand" evidence="15">
    <location>
        <begin position="185"/>
        <end position="218"/>
    </location>
</feature>
<keyword evidence="16" id="KW-1185">Reference proteome</keyword>
<dbReference type="PROSITE" id="PS50222">
    <property type="entry name" value="EF_HAND_2"/>
    <property type="match status" value="1"/>
</dbReference>
<dbReference type="Gene3D" id="1.10.238.10">
    <property type="entry name" value="EF-hand"/>
    <property type="match status" value="1"/>
</dbReference>
<evidence type="ECO:0000256" key="10">
    <source>
        <dbReference type="ARBA" id="ARBA00023235"/>
    </source>
</evidence>
<keyword evidence="9" id="KW-0325">Glycoprotein</keyword>
<dbReference type="Gene3D" id="3.10.50.40">
    <property type="match status" value="1"/>
</dbReference>
<feature type="domain" description="PPIase FKBP-type" evidence="14">
    <location>
        <begin position="49"/>
        <end position="141"/>
    </location>
</feature>
<dbReference type="GO" id="GO:0003755">
    <property type="term" value="F:peptidyl-prolyl cis-trans isomerase activity"/>
    <property type="evidence" value="ECO:0007669"/>
    <property type="project" value="UniProtKB-KW"/>
</dbReference>
<dbReference type="InterPro" id="IPR046357">
    <property type="entry name" value="PPIase_dom_sf"/>
</dbReference>
<evidence type="ECO:0000256" key="9">
    <source>
        <dbReference type="ARBA" id="ARBA00023180"/>
    </source>
</evidence>
<evidence type="ECO:0000259" key="14">
    <source>
        <dbReference type="PROSITE" id="PS50059"/>
    </source>
</evidence>
<evidence type="ECO:0000256" key="2">
    <source>
        <dbReference type="ARBA" id="ARBA00013194"/>
    </source>
</evidence>
<keyword evidence="6" id="KW-0256">Endoplasmic reticulum</keyword>
<protein>
    <recommendedName>
        <fullName evidence="2 11">peptidylprolyl isomerase</fullName>
        <ecNumber evidence="2 11">5.2.1.8</ecNumber>
    </recommendedName>
</protein>
<dbReference type="Pfam" id="PF13202">
    <property type="entry name" value="EF-hand_5"/>
    <property type="match status" value="1"/>
</dbReference>
<evidence type="ECO:0000256" key="12">
    <source>
        <dbReference type="SAM" id="MobiDB-lite"/>
    </source>
</evidence>
<dbReference type="EC" id="5.2.1.8" evidence="2 11"/>
<gene>
    <name evidence="17" type="primary">Fkbp7</name>
</gene>
<dbReference type="SUPFAM" id="SSF47473">
    <property type="entry name" value="EF-hand"/>
    <property type="match status" value="1"/>
</dbReference>
<dbReference type="GO" id="GO:0005783">
    <property type="term" value="C:endoplasmic reticulum"/>
    <property type="evidence" value="ECO:0007669"/>
    <property type="project" value="Ensembl"/>
</dbReference>
<keyword evidence="4 13" id="KW-0732">Signal</keyword>
<evidence type="ECO:0000256" key="11">
    <source>
        <dbReference type="PROSITE-ProRule" id="PRU00277"/>
    </source>
</evidence>
<evidence type="ECO:0000256" key="4">
    <source>
        <dbReference type="ARBA" id="ARBA00022729"/>
    </source>
</evidence>
<proteinExistence type="predicted"/>
<dbReference type="AlphaFoldDB" id="A0A6P5P9X5"/>
<sequence length="218" mass="24897">MNLLFRLAVFLSLWGCSDAQGQTKEESTEEVKIEVLHRPENCSKTSRKGDLLNAHYDGYLAKDGSKFYCSRTQDEGHPKWFVLGVGHVIKGLDIAMMDMCPGEKRKVIIPPSFAYGKEGYAEGKIPPNATLMFEIELYAVTKGPRSIETFKQIDMDNDRQLSKAEIELYLQKDFEKDANPRDKSYQKAVLEDIFKKNDHNGDGFISPKEYNVHQHDEL</sequence>
<evidence type="ECO:0000256" key="13">
    <source>
        <dbReference type="SAM" id="SignalP"/>
    </source>
</evidence>
<dbReference type="Pfam" id="PF00254">
    <property type="entry name" value="FKBP_C"/>
    <property type="match status" value="1"/>
</dbReference>
<dbReference type="FunFam" id="3.10.50.40:FF:000006">
    <property type="entry name" value="Peptidyl-prolyl cis-trans isomerase"/>
    <property type="match status" value="1"/>
</dbReference>
<dbReference type="PROSITE" id="PS50059">
    <property type="entry name" value="FKBP_PPIASE"/>
    <property type="match status" value="1"/>
</dbReference>
<dbReference type="CTD" id="51661"/>
<dbReference type="RefSeq" id="XP_021011798.1">
    <property type="nucleotide sequence ID" value="XM_021156139.2"/>
</dbReference>
<evidence type="ECO:0000256" key="6">
    <source>
        <dbReference type="ARBA" id="ARBA00022824"/>
    </source>
</evidence>
<accession>A0A6P5P9X5</accession>
<evidence type="ECO:0000256" key="7">
    <source>
        <dbReference type="ARBA" id="ARBA00022837"/>
    </source>
</evidence>
<dbReference type="KEGG" id="mcal:110289768"/>
<dbReference type="GeneID" id="110289768"/>
<evidence type="ECO:0000313" key="17">
    <source>
        <dbReference type="RefSeq" id="XP_021011798.1"/>
    </source>
</evidence>
<dbReference type="InterPro" id="IPR011992">
    <property type="entry name" value="EF-hand-dom_pair"/>
</dbReference>
<dbReference type="InterPro" id="IPR001179">
    <property type="entry name" value="PPIase_FKBP_dom"/>
</dbReference>
<comment type="catalytic activity">
    <reaction evidence="1 11">
        <text>[protein]-peptidylproline (omega=180) = [protein]-peptidylproline (omega=0)</text>
        <dbReference type="Rhea" id="RHEA:16237"/>
        <dbReference type="Rhea" id="RHEA-COMP:10747"/>
        <dbReference type="Rhea" id="RHEA-COMP:10748"/>
        <dbReference type="ChEBI" id="CHEBI:83833"/>
        <dbReference type="ChEBI" id="CHEBI:83834"/>
        <dbReference type="EC" id="5.2.1.8"/>
    </reaction>
</comment>
<evidence type="ECO:0000256" key="3">
    <source>
        <dbReference type="ARBA" id="ARBA00022723"/>
    </source>
</evidence>
<name>A0A6P5P9X5_MUSCR</name>
<keyword evidence="10 11" id="KW-0413">Isomerase</keyword>
<feature type="chain" id="PRO_5028339767" description="peptidylprolyl isomerase" evidence="13">
    <location>
        <begin position="20"/>
        <end position="218"/>
    </location>
</feature>